<name>A0ABQ0L7J3_MYCCL</name>
<organism evidence="2 3">
    <name type="scientific">Mycena chlorophos</name>
    <name type="common">Agaric fungus</name>
    <name type="synonym">Agaricus chlorophos</name>
    <dbReference type="NCBI Taxonomy" id="658473"/>
    <lineage>
        <taxon>Eukaryota</taxon>
        <taxon>Fungi</taxon>
        <taxon>Dikarya</taxon>
        <taxon>Basidiomycota</taxon>
        <taxon>Agaricomycotina</taxon>
        <taxon>Agaricomycetes</taxon>
        <taxon>Agaricomycetidae</taxon>
        <taxon>Agaricales</taxon>
        <taxon>Marasmiineae</taxon>
        <taxon>Mycenaceae</taxon>
        <taxon>Mycena</taxon>
    </lineage>
</organism>
<proteinExistence type="predicted"/>
<accession>A0ABQ0L7J3</accession>
<dbReference type="Proteomes" id="UP000815677">
    <property type="component" value="Unassembled WGS sequence"/>
</dbReference>
<sequence>MYGELENKLKLKTKEESSDPALVTCNVSLPTTTAMSAVDKAPPELPPAIEHISSVSTYTGKQPQRYLYNSGSSEPALKLTLRVHPLSVPDTAAQGHHLVHLLCSRLERCQREIRAAEARNHEQILYLGLLQSELETTARAVDKAQSNLEQATETSDVERERLHIHLTACVAEHEAAQQRLHEQFLYAELVWNEVVKTVKAAEDAERDVSRACTALRIEGISVSSSPHSCVYCPNAPFLHA</sequence>
<dbReference type="EMBL" id="DF843160">
    <property type="protein sequence ID" value="GAT47138.1"/>
    <property type="molecule type" value="Genomic_DNA"/>
</dbReference>
<feature type="coiled-coil region" evidence="1">
    <location>
        <begin position="99"/>
        <end position="161"/>
    </location>
</feature>
<keyword evidence="1" id="KW-0175">Coiled coil</keyword>
<protein>
    <submittedName>
        <fullName evidence="2">Uncharacterized protein</fullName>
    </submittedName>
</protein>
<evidence type="ECO:0000256" key="1">
    <source>
        <dbReference type="SAM" id="Coils"/>
    </source>
</evidence>
<evidence type="ECO:0000313" key="3">
    <source>
        <dbReference type="Proteomes" id="UP000815677"/>
    </source>
</evidence>
<gene>
    <name evidence="2" type="ORF">MCHLO_04618</name>
</gene>
<keyword evidence="3" id="KW-1185">Reference proteome</keyword>
<reference evidence="2" key="1">
    <citation type="submission" date="2014-09" db="EMBL/GenBank/DDBJ databases">
        <title>Genome sequence of the luminous mushroom Mycena chlorophos for searching fungal bioluminescence genes.</title>
        <authorList>
            <person name="Tanaka Y."/>
            <person name="Kasuga D."/>
            <person name="Oba Y."/>
            <person name="Hase S."/>
            <person name="Sato K."/>
            <person name="Oba Y."/>
            <person name="Sakakibara Y."/>
        </authorList>
    </citation>
    <scope>NUCLEOTIDE SEQUENCE</scope>
</reference>
<evidence type="ECO:0000313" key="2">
    <source>
        <dbReference type="EMBL" id="GAT47138.1"/>
    </source>
</evidence>